<dbReference type="Proteomes" id="UP000004923">
    <property type="component" value="Unassembled WGS sequence"/>
</dbReference>
<dbReference type="HOGENOM" id="CLU_1682847_0_0_9"/>
<gene>
    <name evidence="2" type="ORF">HMPREF9443_00682</name>
</gene>
<accession>E8LCV9</accession>
<evidence type="ECO:0000313" key="3">
    <source>
        <dbReference type="Proteomes" id="UP000004923"/>
    </source>
</evidence>
<dbReference type="AlphaFoldDB" id="E8LCV9"/>
<proteinExistence type="predicted"/>
<evidence type="ECO:0000256" key="1">
    <source>
        <dbReference type="SAM" id="SignalP"/>
    </source>
</evidence>
<name>E8LCV9_9FIRM</name>
<evidence type="ECO:0000313" key="2">
    <source>
        <dbReference type="EMBL" id="EFY05350.1"/>
    </source>
</evidence>
<keyword evidence="3" id="KW-1185">Reference proteome</keyword>
<sequence length="154" mass="17713">MSLKGVFVMKKILCLLVLLLSLTATCAAFNPPQPPRWYWVGSNAHYGTWIDTATARFYTGSEKYAHRNHQCALVWVEWYNADKDKYVISHDEFDLDCRMARTLHATLYDSQNRVIDSSNRSYADFEDIIPGSNGEAVYDAVVLLKETRENARRL</sequence>
<feature type="chain" id="PRO_5039176826" evidence="1">
    <location>
        <begin position="27"/>
        <end position="154"/>
    </location>
</feature>
<organism evidence="2 3">
    <name type="scientific">Phascolarctobacterium succinatutens YIT 12067</name>
    <dbReference type="NCBI Taxonomy" id="626939"/>
    <lineage>
        <taxon>Bacteria</taxon>
        <taxon>Bacillati</taxon>
        <taxon>Bacillota</taxon>
        <taxon>Negativicutes</taxon>
        <taxon>Acidaminococcales</taxon>
        <taxon>Acidaminococcaceae</taxon>
        <taxon>Phascolarctobacterium</taxon>
    </lineage>
</organism>
<comment type="caution">
    <text evidence="2">The sequence shown here is derived from an EMBL/GenBank/DDBJ whole genome shotgun (WGS) entry which is preliminary data.</text>
</comment>
<dbReference type="EMBL" id="AEVN01000024">
    <property type="protein sequence ID" value="EFY05350.1"/>
    <property type="molecule type" value="Genomic_DNA"/>
</dbReference>
<feature type="signal peptide" evidence="1">
    <location>
        <begin position="1"/>
        <end position="26"/>
    </location>
</feature>
<protein>
    <submittedName>
        <fullName evidence="2">Uncharacterized protein</fullName>
    </submittedName>
</protein>
<keyword evidence="1" id="KW-0732">Signal</keyword>
<reference evidence="2 3" key="1">
    <citation type="submission" date="2011-01" db="EMBL/GenBank/DDBJ databases">
        <authorList>
            <person name="Weinstock G."/>
            <person name="Sodergren E."/>
            <person name="Clifton S."/>
            <person name="Fulton L."/>
            <person name="Fulton B."/>
            <person name="Courtney L."/>
            <person name="Fronick C."/>
            <person name="Harrison M."/>
            <person name="Strong C."/>
            <person name="Farmer C."/>
            <person name="Delahaunty K."/>
            <person name="Markovic C."/>
            <person name="Hall O."/>
            <person name="Minx P."/>
            <person name="Tomlinson C."/>
            <person name="Mitreva M."/>
            <person name="Hou S."/>
            <person name="Chen J."/>
            <person name="Wollam A."/>
            <person name="Pepin K.H."/>
            <person name="Johnson M."/>
            <person name="Bhonagiri V."/>
            <person name="Zhang X."/>
            <person name="Suruliraj S."/>
            <person name="Warren W."/>
            <person name="Chinwalla A."/>
            <person name="Mardis E.R."/>
            <person name="Wilson R.K."/>
        </authorList>
    </citation>
    <scope>NUCLEOTIDE SEQUENCE [LARGE SCALE GENOMIC DNA]</scope>
    <source>
        <strain evidence="2 3">YIT 12067</strain>
    </source>
</reference>